<protein>
    <submittedName>
        <fullName evidence="1">Uncharacterized protein</fullName>
    </submittedName>
</protein>
<sequence>MTVNCARTTDISTNSTSSQNQLITKEKGCTTRFTFINSN</sequence>
<evidence type="ECO:0000313" key="1">
    <source>
        <dbReference type="EMBL" id="JAD43611.1"/>
    </source>
</evidence>
<reference evidence="1" key="2">
    <citation type="journal article" date="2015" name="Data Brief">
        <title>Shoot transcriptome of the giant reed, Arundo donax.</title>
        <authorList>
            <person name="Barrero R.A."/>
            <person name="Guerrero F.D."/>
            <person name="Moolhuijzen P."/>
            <person name="Goolsby J.A."/>
            <person name="Tidwell J."/>
            <person name="Bellgard S.E."/>
            <person name="Bellgard M.I."/>
        </authorList>
    </citation>
    <scope>NUCLEOTIDE SEQUENCE</scope>
    <source>
        <tissue evidence="1">Shoot tissue taken approximately 20 cm above the soil surface</tissue>
    </source>
</reference>
<dbReference type="AlphaFoldDB" id="A0A0A8ZXT0"/>
<organism evidence="1">
    <name type="scientific">Arundo donax</name>
    <name type="common">Giant reed</name>
    <name type="synonym">Donax arundinaceus</name>
    <dbReference type="NCBI Taxonomy" id="35708"/>
    <lineage>
        <taxon>Eukaryota</taxon>
        <taxon>Viridiplantae</taxon>
        <taxon>Streptophyta</taxon>
        <taxon>Embryophyta</taxon>
        <taxon>Tracheophyta</taxon>
        <taxon>Spermatophyta</taxon>
        <taxon>Magnoliopsida</taxon>
        <taxon>Liliopsida</taxon>
        <taxon>Poales</taxon>
        <taxon>Poaceae</taxon>
        <taxon>PACMAD clade</taxon>
        <taxon>Arundinoideae</taxon>
        <taxon>Arundineae</taxon>
        <taxon>Arundo</taxon>
    </lineage>
</organism>
<name>A0A0A8ZXT0_ARUDO</name>
<proteinExistence type="predicted"/>
<dbReference type="EMBL" id="GBRH01254284">
    <property type="protein sequence ID" value="JAD43611.1"/>
    <property type="molecule type" value="Transcribed_RNA"/>
</dbReference>
<reference evidence="1" key="1">
    <citation type="submission" date="2014-09" db="EMBL/GenBank/DDBJ databases">
        <authorList>
            <person name="Magalhaes I.L.F."/>
            <person name="Oliveira U."/>
            <person name="Santos F.R."/>
            <person name="Vidigal T.H.D.A."/>
            <person name="Brescovit A.D."/>
            <person name="Santos A.J."/>
        </authorList>
    </citation>
    <scope>NUCLEOTIDE SEQUENCE</scope>
    <source>
        <tissue evidence="1">Shoot tissue taken approximately 20 cm above the soil surface</tissue>
    </source>
</reference>
<accession>A0A0A8ZXT0</accession>